<dbReference type="EMBL" id="GBRD01009879">
    <property type="protein sequence ID" value="JAG55945.1"/>
    <property type="molecule type" value="Transcribed_RNA"/>
</dbReference>
<proteinExistence type="predicted"/>
<keyword evidence="1" id="KW-0472">Membrane</keyword>
<dbReference type="AlphaFoldDB" id="A0A0K8SS09"/>
<dbReference type="EMBL" id="GBRD01007915">
    <property type="protein sequence ID" value="JAG57906.1"/>
    <property type="molecule type" value="Transcribed_RNA"/>
</dbReference>
<keyword evidence="1" id="KW-0812">Transmembrane</keyword>
<name>A0A0K8SS09_LYGHE</name>
<organism evidence="2">
    <name type="scientific">Lygus hesperus</name>
    <name type="common">Western plant bug</name>
    <dbReference type="NCBI Taxonomy" id="30085"/>
    <lineage>
        <taxon>Eukaryota</taxon>
        <taxon>Metazoa</taxon>
        <taxon>Ecdysozoa</taxon>
        <taxon>Arthropoda</taxon>
        <taxon>Hexapoda</taxon>
        <taxon>Insecta</taxon>
        <taxon>Pterygota</taxon>
        <taxon>Neoptera</taxon>
        <taxon>Paraneoptera</taxon>
        <taxon>Hemiptera</taxon>
        <taxon>Heteroptera</taxon>
        <taxon>Panheteroptera</taxon>
        <taxon>Cimicomorpha</taxon>
        <taxon>Miridae</taxon>
        <taxon>Mirini</taxon>
        <taxon>Lygus</taxon>
    </lineage>
</organism>
<evidence type="ECO:0000256" key="1">
    <source>
        <dbReference type="SAM" id="Phobius"/>
    </source>
</evidence>
<protein>
    <submittedName>
        <fullName evidence="2">Uncharacterized protein</fullName>
    </submittedName>
</protein>
<dbReference type="EMBL" id="GBRD01009870">
    <property type="protein sequence ID" value="JAG55954.1"/>
    <property type="molecule type" value="Transcribed_RNA"/>
</dbReference>
<reference evidence="2" key="1">
    <citation type="submission" date="2014-09" db="EMBL/GenBank/DDBJ databases">
        <authorList>
            <person name="Magalhaes I.L.F."/>
            <person name="Oliveira U."/>
            <person name="Santos F.R."/>
            <person name="Vidigal T.H.D.A."/>
            <person name="Brescovit A.D."/>
            <person name="Santos A.J."/>
        </authorList>
    </citation>
    <scope>NUCLEOTIDE SEQUENCE</scope>
</reference>
<dbReference type="EMBL" id="GBRD01007914">
    <property type="protein sequence ID" value="JAG57907.1"/>
    <property type="molecule type" value="Transcribed_RNA"/>
</dbReference>
<dbReference type="EMBL" id="GBRD01007916">
    <property type="protein sequence ID" value="JAG57905.1"/>
    <property type="molecule type" value="Transcribed_RNA"/>
</dbReference>
<accession>A0A0K8SS09</accession>
<sequence length="120" mass="13215">MKAVVGELEIEFGQCAGNPPAYESMDTLIHDTRLLYSRPQTASWTQSMRCIPPAIPSLLLFVFCKSQMIFVSGGSLLIIACGLVIDWMLGDIVITVEMEGSAGPLVNFLVPFYTYFVPHP</sequence>
<dbReference type="EMBL" id="GBRD01009878">
    <property type="protein sequence ID" value="JAG55946.1"/>
    <property type="molecule type" value="Transcribed_RNA"/>
</dbReference>
<keyword evidence="1" id="KW-1133">Transmembrane helix</keyword>
<evidence type="ECO:0000313" key="2">
    <source>
        <dbReference type="EMBL" id="JAG55954.1"/>
    </source>
</evidence>
<feature type="transmembrane region" description="Helical" evidence="1">
    <location>
        <begin position="68"/>
        <end position="89"/>
    </location>
</feature>